<name>A0A6G0T0Y9_APHGL</name>
<evidence type="ECO:0000313" key="3">
    <source>
        <dbReference type="Proteomes" id="UP000475862"/>
    </source>
</evidence>
<evidence type="ECO:0000259" key="1">
    <source>
        <dbReference type="Pfam" id="PF21789"/>
    </source>
</evidence>
<dbReference type="PANTHER" id="PTHR48455:SF1">
    <property type="entry name" value="TRANSPOSABLE ELEMENT P TRANSPOSASE-LIKE PROTEIN"/>
    <property type="match status" value="1"/>
</dbReference>
<evidence type="ECO:0000313" key="2">
    <source>
        <dbReference type="EMBL" id="KAE9524068.1"/>
    </source>
</evidence>
<keyword evidence="3" id="KW-1185">Reference proteome</keyword>
<dbReference type="OrthoDB" id="6608760at2759"/>
<sequence>MDDTPRKQSLKSKYKLEKKARIEAQKTIATLSQKLADINNEENYMQQSEKFLSPSLLTIVKSHIRPAVYRLLRPTLCLPVSRTLRRVMNKYELNPRLNDFLFEFLKFQILNQKHLIALYYKCHTVAAAMQTYQSLGKLSFDFLQTIQFIEKMDNLFNSSKTPNSKDFRRPFKNTSNQREYLLMMVSFFENLRVVTKNNGSDVTNRMNFINGWLISINGLLLLWSNMNPTNDCNFVLYTSRLNTDHLENLFGMFRLQNGNNLNPTPVQFYYAFKKLFCLNYFKHSPNANCLKDLDSILNHLNVEENGNCNTSVILPKQTANPINFIPYLKIEDVDYRDLNIPESNALNYICGYLYMKCLKKHTCDECIKYGHSQKDLDKSFLFCHFKAYENKNKTIFGHLQAPHNDFHNFIFELENIFIEQFPILAVDKNVGII</sequence>
<dbReference type="AlphaFoldDB" id="A0A6G0T0Y9"/>
<dbReference type="Pfam" id="PF21789">
    <property type="entry name" value="TNP-like_RNaseH_C"/>
    <property type="match status" value="1"/>
</dbReference>
<organism evidence="2 3">
    <name type="scientific">Aphis glycines</name>
    <name type="common">Soybean aphid</name>
    <dbReference type="NCBI Taxonomy" id="307491"/>
    <lineage>
        <taxon>Eukaryota</taxon>
        <taxon>Metazoa</taxon>
        <taxon>Ecdysozoa</taxon>
        <taxon>Arthropoda</taxon>
        <taxon>Hexapoda</taxon>
        <taxon>Insecta</taxon>
        <taxon>Pterygota</taxon>
        <taxon>Neoptera</taxon>
        <taxon>Paraneoptera</taxon>
        <taxon>Hemiptera</taxon>
        <taxon>Sternorrhyncha</taxon>
        <taxon>Aphidomorpha</taxon>
        <taxon>Aphidoidea</taxon>
        <taxon>Aphididae</taxon>
        <taxon>Aphidini</taxon>
        <taxon>Aphis</taxon>
        <taxon>Aphis</taxon>
    </lineage>
</organism>
<protein>
    <recommendedName>
        <fullName evidence="1">Transposable element P transposase-like RNase H C-terminal domain-containing protein</fullName>
    </recommendedName>
</protein>
<dbReference type="Proteomes" id="UP000475862">
    <property type="component" value="Unassembled WGS sequence"/>
</dbReference>
<accession>A0A6G0T0Y9</accession>
<dbReference type="InterPro" id="IPR048367">
    <property type="entry name" value="TNP-like_RNaseH_C"/>
</dbReference>
<proteinExistence type="predicted"/>
<dbReference type="EMBL" id="VYZN01000073">
    <property type="protein sequence ID" value="KAE9524068.1"/>
    <property type="molecule type" value="Genomic_DNA"/>
</dbReference>
<dbReference type="PANTHER" id="PTHR48455">
    <property type="entry name" value="TRANSPOSABLE ELEMENT P TRANSPOSASE-LIKE PROTEIN"/>
    <property type="match status" value="1"/>
</dbReference>
<reference evidence="2 3" key="1">
    <citation type="submission" date="2019-08" db="EMBL/GenBank/DDBJ databases">
        <title>The genome of the soybean aphid Biotype 1, its phylome, world population structure and adaptation to the North American continent.</title>
        <authorList>
            <person name="Giordano R."/>
            <person name="Donthu R.K."/>
            <person name="Hernandez A.G."/>
            <person name="Wright C.L."/>
            <person name="Zimin A.V."/>
        </authorList>
    </citation>
    <scope>NUCLEOTIDE SEQUENCE [LARGE SCALE GENOMIC DNA]</scope>
    <source>
        <tissue evidence="2">Whole aphids</tissue>
    </source>
</reference>
<comment type="caution">
    <text evidence="2">The sequence shown here is derived from an EMBL/GenBank/DDBJ whole genome shotgun (WGS) entry which is preliminary data.</text>
</comment>
<gene>
    <name evidence="2" type="ORF">AGLY_015549</name>
</gene>
<feature type="domain" description="Transposable element P transposase-like RNase H C-terminal" evidence="1">
    <location>
        <begin position="240"/>
        <end position="273"/>
    </location>
</feature>